<reference evidence="1 2" key="1">
    <citation type="submission" date="2017-06" db="EMBL/GenBank/DDBJ databases">
        <title>Comparative genomic analysis of Ambrosia Fusariam Clade fungi.</title>
        <authorList>
            <person name="Stajich J.E."/>
            <person name="Carrillo J."/>
            <person name="Kijimoto T."/>
            <person name="Eskalen A."/>
            <person name="O'Donnell K."/>
            <person name="Kasson M."/>
        </authorList>
    </citation>
    <scope>NUCLEOTIDE SEQUENCE [LARGE SCALE GENOMIC DNA]</scope>
    <source>
        <strain evidence="1 2">NRRL62584</strain>
    </source>
</reference>
<dbReference type="Proteomes" id="UP000288168">
    <property type="component" value="Unassembled WGS sequence"/>
</dbReference>
<gene>
    <name evidence="1" type="ORF">CEP54_003085</name>
</gene>
<sequence length="70" mass="8011">MQTHRRLIPICMKLKVKPLKGYLTALTSELHGQTGVVQKMFCQSHCTIYNPRLKTSSIENDEPKNMANTH</sequence>
<dbReference type="EMBL" id="NKCI01000019">
    <property type="protein sequence ID" value="RSL67744.1"/>
    <property type="molecule type" value="Genomic_DNA"/>
</dbReference>
<evidence type="ECO:0000313" key="1">
    <source>
        <dbReference type="EMBL" id="RSL67744.1"/>
    </source>
</evidence>
<evidence type="ECO:0000313" key="2">
    <source>
        <dbReference type="Proteomes" id="UP000288168"/>
    </source>
</evidence>
<name>A0A428QR47_9HYPO</name>
<dbReference type="AlphaFoldDB" id="A0A428QR47"/>
<protein>
    <submittedName>
        <fullName evidence="1">Uncharacterized protein</fullName>
    </submittedName>
</protein>
<accession>A0A428QR47</accession>
<keyword evidence="2" id="KW-1185">Reference proteome</keyword>
<comment type="caution">
    <text evidence="1">The sequence shown here is derived from an EMBL/GenBank/DDBJ whole genome shotgun (WGS) entry which is preliminary data.</text>
</comment>
<organism evidence="1 2">
    <name type="scientific">Fusarium duplospermum</name>
    <dbReference type="NCBI Taxonomy" id="1325734"/>
    <lineage>
        <taxon>Eukaryota</taxon>
        <taxon>Fungi</taxon>
        <taxon>Dikarya</taxon>
        <taxon>Ascomycota</taxon>
        <taxon>Pezizomycotina</taxon>
        <taxon>Sordariomycetes</taxon>
        <taxon>Hypocreomycetidae</taxon>
        <taxon>Hypocreales</taxon>
        <taxon>Nectriaceae</taxon>
        <taxon>Fusarium</taxon>
        <taxon>Fusarium solani species complex</taxon>
    </lineage>
</organism>
<proteinExistence type="predicted"/>